<keyword evidence="5 10" id="KW-0812">Transmembrane</keyword>
<feature type="transmembrane region" description="Helical" evidence="10">
    <location>
        <begin position="30"/>
        <end position="47"/>
    </location>
</feature>
<gene>
    <name evidence="11" type="ORF">CJ670_01495</name>
</gene>
<feature type="transmembrane region" description="Helical" evidence="10">
    <location>
        <begin position="53"/>
        <end position="70"/>
    </location>
</feature>
<dbReference type="PIRSF" id="PIRSF500217">
    <property type="entry name" value="AlgI"/>
    <property type="match status" value="1"/>
</dbReference>
<feature type="transmembrane region" description="Helical" evidence="10">
    <location>
        <begin position="314"/>
        <end position="337"/>
    </location>
</feature>
<dbReference type="GO" id="GO:0005886">
    <property type="term" value="C:plasma membrane"/>
    <property type="evidence" value="ECO:0007669"/>
    <property type="project" value="UniProtKB-SubCell"/>
</dbReference>
<comment type="similarity">
    <text evidence="2 9">Belongs to the membrane-bound acyltransferase family.</text>
</comment>
<comment type="caution">
    <text evidence="11">The sequence shown here is derived from an EMBL/GenBank/DDBJ whole genome shotgun (WGS) entry which is preliminary data.</text>
</comment>
<accession>A0A2S9TJP1</accession>
<proteinExistence type="inferred from homology"/>
<organism evidence="11 12">
    <name type="scientific">Aliarcobacter cryaerophilus</name>
    <dbReference type="NCBI Taxonomy" id="28198"/>
    <lineage>
        <taxon>Bacteria</taxon>
        <taxon>Pseudomonadati</taxon>
        <taxon>Campylobacterota</taxon>
        <taxon>Epsilonproteobacteria</taxon>
        <taxon>Campylobacterales</taxon>
        <taxon>Arcobacteraceae</taxon>
        <taxon>Aliarcobacter</taxon>
    </lineage>
</organism>
<feature type="transmembrane region" description="Helical" evidence="10">
    <location>
        <begin position="119"/>
        <end position="138"/>
    </location>
</feature>
<dbReference type="InterPro" id="IPR024194">
    <property type="entry name" value="Ac/AlaTfrase_AlgI/DltB"/>
</dbReference>
<evidence type="ECO:0000256" key="9">
    <source>
        <dbReference type="PIRNR" id="PIRNR016636"/>
    </source>
</evidence>
<comment type="subcellular location">
    <subcellularLocation>
        <location evidence="1">Cell membrane</location>
        <topology evidence="1">Multi-pass membrane protein</topology>
    </subcellularLocation>
</comment>
<feature type="transmembrane region" description="Helical" evidence="10">
    <location>
        <begin position="358"/>
        <end position="375"/>
    </location>
</feature>
<dbReference type="Pfam" id="PF03062">
    <property type="entry name" value="MBOAT"/>
    <property type="match status" value="1"/>
</dbReference>
<dbReference type="InterPro" id="IPR028362">
    <property type="entry name" value="AlgI"/>
</dbReference>
<dbReference type="GO" id="GO:0042121">
    <property type="term" value="P:alginic acid biosynthetic process"/>
    <property type="evidence" value="ECO:0007669"/>
    <property type="project" value="InterPro"/>
</dbReference>
<evidence type="ECO:0000256" key="2">
    <source>
        <dbReference type="ARBA" id="ARBA00010323"/>
    </source>
</evidence>
<keyword evidence="6 10" id="KW-1133">Transmembrane helix</keyword>
<evidence type="ECO:0000256" key="4">
    <source>
        <dbReference type="ARBA" id="ARBA00022679"/>
    </source>
</evidence>
<feature type="transmembrane region" description="Helical" evidence="10">
    <location>
        <begin position="82"/>
        <end position="99"/>
    </location>
</feature>
<evidence type="ECO:0000313" key="12">
    <source>
        <dbReference type="Proteomes" id="UP000239151"/>
    </source>
</evidence>
<evidence type="ECO:0000256" key="10">
    <source>
        <dbReference type="SAM" id="Phobius"/>
    </source>
</evidence>
<dbReference type="AlphaFoldDB" id="A0A2S9TJP1"/>
<name>A0A2S9TJP1_9BACT</name>
<keyword evidence="7 9" id="KW-0472">Membrane</keyword>
<keyword evidence="4 9" id="KW-0808">Transferase</keyword>
<dbReference type="EMBL" id="NXGI01000002">
    <property type="protein sequence ID" value="PRM99031.1"/>
    <property type="molecule type" value="Genomic_DNA"/>
</dbReference>
<dbReference type="InterPro" id="IPR051085">
    <property type="entry name" value="MB_O-acyltransferase"/>
</dbReference>
<evidence type="ECO:0000256" key="5">
    <source>
        <dbReference type="ARBA" id="ARBA00022692"/>
    </source>
</evidence>
<keyword evidence="8 9" id="KW-0012">Acyltransferase</keyword>
<feature type="transmembrane region" description="Helical" evidence="10">
    <location>
        <begin position="150"/>
        <end position="169"/>
    </location>
</feature>
<dbReference type="PANTHER" id="PTHR13285">
    <property type="entry name" value="ACYLTRANSFERASE"/>
    <property type="match status" value="1"/>
</dbReference>
<evidence type="ECO:0000256" key="7">
    <source>
        <dbReference type="ARBA" id="ARBA00023136"/>
    </source>
</evidence>
<evidence type="ECO:0000256" key="6">
    <source>
        <dbReference type="ARBA" id="ARBA00022989"/>
    </source>
</evidence>
<feature type="transmembrane region" description="Helical" evidence="10">
    <location>
        <begin position="459"/>
        <end position="479"/>
    </location>
</feature>
<evidence type="ECO:0000256" key="3">
    <source>
        <dbReference type="ARBA" id="ARBA00022475"/>
    </source>
</evidence>
<reference evidence="11 12" key="1">
    <citation type="submission" date="2017-09" db="EMBL/GenBank/DDBJ databases">
        <title>Reassesment of A. cryaerophilus.</title>
        <authorList>
            <person name="Perez-Cataluna A."/>
            <person name="Collado L."/>
            <person name="Salgado O."/>
            <person name="Lefinanco V."/>
            <person name="Figueras M.J."/>
        </authorList>
    </citation>
    <scope>NUCLEOTIDE SEQUENCE [LARGE SCALE GENOMIC DNA]</scope>
    <source>
        <strain evidence="11 12">LMG 9065</strain>
    </source>
</reference>
<feature type="transmembrane region" description="Helical" evidence="10">
    <location>
        <begin position="6"/>
        <end position="23"/>
    </location>
</feature>
<dbReference type="PIRSF" id="PIRSF016636">
    <property type="entry name" value="AlgI_DltB"/>
    <property type="match status" value="1"/>
</dbReference>
<protein>
    <submittedName>
        <fullName evidence="11">Membrane-bound O-acyltransferase family protein</fullName>
    </submittedName>
</protein>
<dbReference type="GO" id="GO:0016746">
    <property type="term" value="F:acyltransferase activity"/>
    <property type="evidence" value="ECO:0007669"/>
    <property type="project" value="UniProtKB-KW"/>
</dbReference>
<evidence type="ECO:0000256" key="8">
    <source>
        <dbReference type="ARBA" id="ARBA00023315"/>
    </source>
</evidence>
<evidence type="ECO:0000313" key="11">
    <source>
        <dbReference type="EMBL" id="PRM99031.1"/>
    </source>
</evidence>
<dbReference type="PANTHER" id="PTHR13285:SF23">
    <property type="entry name" value="TEICHOIC ACID D-ALANYLTRANSFERASE"/>
    <property type="match status" value="1"/>
</dbReference>
<sequence length="488" mass="56621">MLFNSYEFIFLFLPITFILYFYLLSQRLILGAKIFLVIASLFFYGYWNFSYVPLILLSIFVNYSVGLSLVNHEKIKVNSKTILIFGILFNVGLLGYFKYTDFLLDNFNGIFGSNIPLPHIILPLGISFFTFTQIAFLVDAYKKEAKEYSLVNYMLFVTYFPHLLAGPILHHKEMMPQFASIYNWVKNYRNIALGLFIFSIGLFKKVVIADTFAVWATAGFDTATTLNLIEAWATSLSYTFQLYFDFSGYTDMAIGISLMFNIKLPINFNSPYKALSIQDFWRRWHMTLSRFLRDYIYIPLGGNRKGEFRTYTNLIATFLIGGLWHGAGWTFIVWGLLHGIALAIHRFWQSLGFKMNKILAWFITFNFINITWIFFRAKDFESAMKVLKGMFDISNIVLPNPLAGKLGFLTQYGVEFGGFIANLDSDGGKTLVPMIFFAFILVLFFKNSMEKRDSFKASYLKIIYLVFILFLSFYSMIAVKTEFLYFNF</sequence>
<keyword evidence="3 9" id="KW-1003">Cell membrane</keyword>
<dbReference type="Proteomes" id="UP000239151">
    <property type="component" value="Unassembled WGS sequence"/>
</dbReference>
<feature type="transmembrane region" description="Helical" evidence="10">
    <location>
        <begin position="430"/>
        <end position="447"/>
    </location>
</feature>
<evidence type="ECO:0000256" key="1">
    <source>
        <dbReference type="ARBA" id="ARBA00004651"/>
    </source>
</evidence>
<dbReference type="InterPro" id="IPR004299">
    <property type="entry name" value="MBOAT_fam"/>
</dbReference>